<feature type="domain" description="ABC transporter" evidence="8">
    <location>
        <begin position="339"/>
        <end position="566"/>
    </location>
</feature>
<name>A0A9W5K2M7_BACC8</name>
<evidence type="ECO:0000256" key="7">
    <source>
        <dbReference type="SAM" id="Phobius"/>
    </source>
</evidence>
<feature type="transmembrane region" description="Helical" evidence="7">
    <location>
        <begin position="252"/>
        <end position="272"/>
    </location>
</feature>
<dbReference type="InterPro" id="IPR027417">
    <property type="entry name" value="P-loop_NTPase"/>
</dbReference>
<feature type="transmembrane region" description="Helical" evidence="7">
    <location>
        <begin position="60"/>
        <end position="78"/>
    </location>
</feature>
<proteinExistence type="predicted"/>
<feature type="transmembrane region" description="Helical" evidence="7">
    <location>
        <begin position="163"/>
        <end position="182"/>
    </location>
</feature>
<keyword evidence="3" id="KW-0547">Nucleotide-binding</keyword>
<feature type="transmembrane region" description="Helical" evidence="7">
    <location>
        <begin position="26"/>
        <end position="48"/>
    </location>
</feature>
<dbReference type="EMBL" id="AHER01000053">
    <property type="protein sequence ID" value="EJR13611.1"/>
    <property type="molecule type" value="Genomic_DNA"/>
</dbReference>
<feature type="domain" description="ABC transmembrane type-1" evidence="9">
    <location>
        <begin position="26"/>
        <end position="307"/>
    </location>
</feature>
<dbReference type="GO" id="GO:0005524">
    <property type="term" value="F:ATP binding"/>
    <property type="evidence" value="ECO:0007669"/>
    <property type="project" value="UniProtKB-KW"/>
</dbReference>
<dbReference type="RefSeq" id="WP_000987034.1">
    <property type="nucleotide sequence ID" value="NZ_JH792026.1"/>
</dbReference>
<protein>
    <recommendedName>
        <fullName evidence="12">ABC transporter ATP-binding protein</fullName>
    </recommendedName>
</protein>
<dbReference type="GO" id="GO:0015421">
    <property type="term" value="F:ABC-type oligopeptide transporter activity"/>
    <property type="evidence" value="ECO:0007669"/>
    <property type="project" value="TreeGrafter"/>
</dbReference>
<gene>
    <name evidence="10" type="ORF">IIA_05449</name>
</gene>
<evidence type="ECO:0000256" key="6">
    <source>
        <dbReference type="ARBA" id="ARBA00023136"/>
    </source>
</evidence>
<dbReference type="AlphaFoldDB" id="A0A9W5K2M7"/>
<dbReference type="InterPro" id="IPR003593">
    <property type="entry name" value="AAA+_ATPase"/>
</dbReference>
<evidence type="ECO:0000256" key="5">
    <source>
        <dbReference type="ARBA" id="ARBA00022989"/>
    </source>
</evidence>
<dbReference type="InterPro" id="IPR003439">
    <property type="entry name" value="ABC_transporter-like_ATP-bd"/>
</dbReference>
<keyword evidence="4" id="KW-0067">ATP-binding</keyword>
<comment type="subcellular location">
    <subcellularLocation>
        <location evidence="1">Cell membrane</location>
        <topology evidence="1">Multi-pass membrane protein</topology>
    </subcellularLocation>
</comment>
<dbReference type="GO" id="GO:0016887">
    <property type="term" value="F:ATP hydrolysis activity"/>
    <property type="evidence" value="ECO:0007669"/>
    <property type="project" value="InterPro"/>
</dbReference>
<dbReference type="Gene3D" id="1.20.1560.10">
    <property type="entry name" value="ABC transporter type 1, transmembrane domain"/>
    <property type="match status" value="1"/>
</dbReference>
<evidence type="ECO:0000313" key="10">
    <source>
        <dbReference type="EMBL" id="EJR13611.1"/>
    </source>
</evidence>
<evidence type="ECO:0000313" key="11">
    <source>
        <dbReference type="Proteomes" id="UP000006607"/>
    </source>
</evidence>
<evidence type="ECO:0000256" key="4">
    <source>
        <dbReference type="ARBA" id="ARBA00022840"/>
    </source>
</evidence>
<dbReference type="CDD" id="cd07346">
    <property type="entry name" value="ABC_6TM_exporters"/>
    <property type="match status" value="1"/>
</dbReference>
<evidence type="ECO:0000259" key="8">
    <source>
        <dbReference type="PROSITE" id="PS50893"/>
    </source>
</evidence>
<dbReference type="PANTHER" id="PTHR43394">
    <property type="entry name" value="ATP-DEPENDENT PERMEASE MDL1, MITOCHONDRIAL"/>
    <property type="match status" value="1"/>
</dbReference>
<dbReference type="SUPFAM" id="SSF90123">
    <property type="entry name" value="ABC transporter transmembrane region"/>
    <property type="match status" value="1"/>
</dbReference>
<dbReference type="PANTHER" id="PTHR43394:SF1">
    <property type="entry name" value="ATP-BINDING CASSETTE SUB-FAMILY B MEMBER 10, MITOCHONDRIAL"/>
    <property type="match status" value="1"/>
</dbReference>
<dbReference type="Pfam" id="PF00005">
    <property type="entry name" value="ABC_tran"/>
    <property type="match status" value="1"/>
</dbReference>
<reference evidence="10" key="1">
    <citation type="submission" date="2012-04" db="EMBL/GenBank/DDBJ databases">
        <title>The Genome Sequence of Bacillus cereus VD014.</title>
        <authorList>
            <consortium name="The Broad Institute Genome Sequencing Platform"/>
            <consortium name="The Broad Institute Genome Sequencing Center for Infectious Disease"/>
            <person name="Feldgarden M."/>
            <person name="Van der Auwera G.A."/>
            <person name="Mahillon J."/>
            <person name="Duprez V."/>
            <person name="Timmery S."/>
            <person name="Mattelet C."/>
            <person name="Dierick K."/>
            <person name="Sun M."/>
            <person name="Yu Z."/>
            <person name="Zhu L."/>
            <person name="Hu X."/>
            <person name="Shank E.B."/>
            <person name="Swiecicka I."/>
            <person name="Hansen B.M."/>
            <person name="Andrup L."/>
            <person name="Young S.K."/>
            <person name="Zeng Q."/>
            <person name="Gargeya S."/>
            <person name="Fitzgerald M."/>
            <person name="Haas B."/>
            <person name="Abouelleil A."/>
            <person name="Alvarado L."/>
            <person name="Arachchi H.M."/>
            <person name="Berlin A."/>
            <person name="Chapman S.B."/>
            <person name="Goldberg J."/>
            <person name="Griggs A."/>
            <person name="Gujja S."/>
            <person name="Hansen M."/>
            <person name="Howarth C."/>
            <person name="Imamovic A."/>
            <person name="Larimer J."/>
            <person name="McCowen C."/>
            <person name="Montmayeur A."/>
            <person name="Murphy C."/>
            <person name="Neiman D."/>
            <person name="Pearson M."/>
            <person name="Priest M."/>
            <person name="Roberts A."/>
            <person name="Saif S."/>
            <person name="Shea T."/>
            <person name="Sisk P."/>
            <person name="Sykes S."/>
            <person name="Wortman J."/>
            <person name="Nusbaum C."/>
            <person name="Birren B."/>
        </authorList>
    </citation>
    <scope>NUCLEOTIDE SEQUENCE</scope>
    <source>
        <strain evidence="10">VD014</strain>
    </source>
</reference>
<evidence type="ECO:0000256" key="2">
    <source>
        <dbReference type="ARBA" id="ARBA00022692"/>
    </source>
</evidence>
<feature type="transmembrane region" description="Helical" evidence="7">
    <location>
        <begin position="131"/>
        <end position="157"/>
    </location>
</feature>
<sequence length="566" mass="64531">MMSIIQNIRIYFKEYLADYKKEIVQIFFLLAIGIGISITLPIIVSIFIDSLDNSSYQSDFFISLAGIYLAMLFVKIIVETINSYISERLGWTISNKLRVNLVRHSIDLDFNFHKKHKTGEMIERVDGDVTFLSNFFSMFLVNIIGNSIFVLLIITMFYIKSGLIGICYSIIAIFAYFVFLSLQEKIVKLWTAYREDEAQLYGYIQESISAREDILGIGEKNYFKSLLKKYLHKTKVDFRKAVVISNIPTSGFFALLNVGDLIAIGIGVYLFYKNEMTMGTIYLISTYVGLLNRPFIALRYELENLQKIGASLNRISELFAFQSKISTGNIKLNKEKLSIDVKNVSFSYGDTPVLTDISFQVKQGETIGIVGKTGSGKTTLIKLLAKMYDIETGSILINDKNIKELDVKDFYKHICFISQNSRIFNGTVYENLTCFDSSVSHKEVNDVIEKIGLTDWVASLPEGIHTVINHSMLSAGQEQLLYIGKAFLNEAQLYIFDEVNSKLDEKSEDKIFQALKKLTYDKTVFIIAHKLKLLELVDKVLILENGKIKLYDERKHVSNRIIEGNL</sequence>
<keyword evidence="6 7" id="KW-0472">Membrane</keyword>
<dbReference type="InterPro" id="IPR011527">
    <property type="entry name" value="ABC1_TM_dom"/>
</dbReference>
<evidence type="ECO:0000256" key="1">
    <source>
        <dbReference type="ARBA" id="ARBA00004651"/>
    </source>
</evidence>
<organism evidence="10 11">
    <name type="scientific">Bacillus cereus (strain VD014)</name>
    <dbReference type="NCBI Taxonomy" id="1053223"/>
    <lineage>
        <taxon>Bacteria</taxon>
        <taxon>Bacillati</taxon>
        <taxon>Bacillota</taxon>
        <taxon>Bacilli</taxon>
        <taxon>Bacillales</taxon>
        <taxon>Bacillaceae</taxon>
        <taxon>Bacillus</taxon>
        <taxon>Bacillus cereus group</taxon>
    </lineage>
</organism>
<dbReference type="Pfam" id="PF00664">
    <property type="entry name" value="ABC_membrane"/>
    <property type="match status" value="1"/>
</dbReference>
<evidence type="ECO:0000259" key="9">
    <source>
        <dbReference type="PROSITE" id="PS50929"/>
    </source>
</evidence>
<evidence type="ECO:0000256" key="3">
    <source>
        <dbReference type="ARBA" id="ARBA00022741"/>
    </source>
</evidence>
<dbReference type="InterPro" id="IPR039421">
    <property type="entry name" value="Type_1_exporter"/>
</dbReference>
<dbReference type="SUPFAM" id="SSF52540">
    <property type="entry name" value="P-loop containing nucleoside triphosphate hydrolases"/>
    <property type="match status" value="1"/>
</dbReference>
<accession>A0A9W5K2M7</accession>
<dbReference type="SMART" id="SM00382">
    <property type="entry name" value="AAA"/>
    <property type="match status" value="1"/>
</dbReference>
<dbReference type="InterPro" id="IPR036640">
    <property type="entry name" value="ABC1_TM_sf"/>
</dbReference>
<comment type="caution">
    <text evidence="10">The sequence shown here is derived from an EMBL/GenBank/DDBJ whole genome shotgun (WGS) entry which is preliminary data.</text>
</comment>
<dbReference type="GO" id="GO:0005886">
    <property type="term" value="C:plasma membrane"/>
    <property type="evidence" value="ECO:0007669"/>
    <property type="project" value="UniProtKB-SubCell"/>
</dbReference>
<keyword evidence="5 7" id="KW-1133">Transmembrane helix</keyword>
<dbReference type="Gene3D" id="3.40.50.300">
    <property type="entry name" value="P-loop containing nucleotide triphosphate hydrolases"/>
    <property type="match status" value="1"/>
</dbReference>
<keyword evidence="2 7" id="KW-0812">Transmembrane</keyword>
<dbReference type="PROSITE" id="PS50929">
    <property type="entry name" value="ABC_TM1F"/>
    <property type="match status" value="1"/>
</dbReference>
<dbReference type="Proteomes" id="UP000006607">
    <property type="component" value="Unassembled WGS sequence"/>
</dbReference>
<dbReference type="PROSITE" id="PS50893">
    <property type="entry name" value="ABC_TRANSPORTER_2"/>
    <property type="match status" value="1"/>
</dbReference>
<evidence type="ECO:0008006" key="12">
    <source>
        <dbReference type="Google" id="ProtNLM"/>
    </source>
</evidence>